<evidence type="ECO:0000313" key="15">
    <source>
        <dbReference type="EMBL" id="MCY9596021.1"/>
    </source>
</evidence>
<keyword evidence="3" id="KW-0813">Transport</keyword>
<evidence type="ECO:0000256" key="2">
    <source>
        <dbReference type="ARBA" id="ARBA00008038"/>
    </source>
</evidence>
<dbReference type="KEGG" id="pchi:PC41400_02830"/>
<evidence type="ECO:0000256" key="11">
    <source>
        <dbReference type="ARBA" id="ARBA00023136"/>
    </source>
</evidence>
<dbReference type="NCBIfam" id="NF006583">
    <property type="entry name" value="PRK09109.1"/>
    <property type="match status" value="1"/>
</dbReference>
<feature type="transmembrane region" description="Helical" evidence="12">
    <location>
        <begin position="148"/>
        <end position="169"/>
    </location>
</feature>
<dbReference type="AlphaFoldDB" id="A0A410WQX2"/>
<evidence type="ECO:0000256" key="8">
    <source>
        <dbReference type="ARBA" id="ARBA00022781"/>
    </source>
</evidence>
<dbReference type="GO" id="GO:0005886">
    <property type="term" value="C:plasma membrane"/>
    <property type="evidence" value="ECO:0007669"/>
    <property type="project" value="UniProtKB-SubCell"/>
</dbReference>
<dbReference type="PANTHER" id="PTHR30433:SF3">
    <property type="entry name" value="MOTILITY PROTEIN A"/>
    <property type="match status" value="1"/>
</dbReference>
<evidence type="ECO:0000256" key="9">
    <source>
        <dbReference type="ARBA" id="ARBA00022989"/>
    </source>
</evidence>
<reference evidence="15 18" key="2">
    <citation type="submission" date="2022-05" db="EMBL/GenBank/DDBJ databases">
        <title>Genome Sequencing of Bee-Associated Microbes.</title>
        <authorList>
            <person name="Dunlap C."/>
        </authorList>
    </citation>
    <scope>NUCLEOTIDE SEQUENCE [LARGE SCALE GENOMIC DNA]</scope>
    <source>
        <strain evidence="15 18">NRRL B-23120</strain>
    </source>
</reference>
<evidence type="ECO:0000313" key="17">
    <source>
        <dbReference type="Proteomes" id="UP000288943"/>
    </source>
</evidence>
<dbReference type="EMBL" id="JAMDMJ010000010">
    <property type="protein sequence ID" value="MCY9596021.1"/>
    <property type="molecule type" value="Genomic_DNA"/>
</dbReference>
<dbReference type="GO" id="GO:1902600">
    <property type="term" value="P:proton transmembrane transport"/>
    <property type="evidence" value="ECO:0007669"/>
    <property type="project" value="UniProtKB-KW"/>
</dbReference>
<keyword evidence="15" id="KW-0282">Flagellum</keyword>
<keyword evidence="7" id="KW-0283">Flagellar rotation</keyword>
<evidence type="ECO:0000256" key="6">
    <source>
        <dbReference type="ARBA" id="ARBA00022692"/>
    </source>
</evidence>
<evidence type="ECO:0000256" key="4">
    <source>
        <dbReference type="ARBA" id="ARBA00022475"/>
    </source>
</evidence>
<keyword evidence="8" id="KW-0375">Hydrogen ion transport</keyword>
<comment type="subcellular location">
    <subcellularLocation>
        <location evidence="1">Cell membrane</location>
        <topology evidence="1">Multi-pass membrane protein</topology>
    </subcellularLocation>
</comment>
<organism evidence="16 17">
    <name type="scientific">Paenibacillus chitinolyticus</name>
    <dbReference type="NCBI Taxonomy" id="79263"/>
    <lineage>
        <taxon>Bacteria</taxon>
        <taxon>Bacillati</taxon>
        <taxon>Bacillota</taxon>
        <taxon>Bacilli</taxon>
        <taxon>Bacillales</taxon>
        <taxon>Paenibacillaceae</taxon>
        <taxon>Paenibacillus</taxon>
    </lineage>
</organism>
<dbReference type="InterPro" id="IPR000540">
    <property type="entry name" value="Flag_MotA_CS"/>
</dbReference>
<dbReference type="PANTHER" id="PTHR30433">
    <property type="entry name" value="CHEMOTAXIS PROTEIN MOTA"/>
    <property type="match status" value="1"/>
</dbReference>
<keyword evidence="10" id="KW-0406">Ion transport</keyword>
<dbReference type="EMBL" id="CP026520">
    <property type="protein sequence ID" value="QAV16687.1"/>
    <property type="molecule type" value="Genomic_DNA"/>
</dbReference>
<evidence type="ECO:0000259" key="13">
    <source>
        <dbReference type="Pfam" id="PF01618"/>
    </source>
</evidence>
<keyword evidence="11 12" id="KW-0472">Membrane</keyword>
<keyword evidence="15" id="KW-0969">Cilium</keyword>
<keyword evidence="15" id="KW-0966">Cell projection</keyword>
<keyword evidence="9 12" id="KW-1133">Transmembrane helix</keyword>
<dbReference type="Pfam" id="PF01618">
    <property type="entry name" value="MotA_ExbB"/>
    <property type="match status" value="1"/>
</dbReference>
<keyword evidence="18" id="KW-1185">Reference proteome</keyword>
<sequence length="266" mass="28388">MDLATLLGLILGLGALIGGYMWDGGHLTSLLVPSAMLIVFGGTFGAVAVSFPVATLKKIPKALGVAFKQTQRDTTATIDEIVDMASIARREGVLALEQRAQEHPNPFLRDGLMMVVDGTDPELTRQILELEMDSIEHRNDGMSKMFEAAGGYSPTMGIIGTVLGLIHVLGNLSDPSTLGPAIAVAFSATLYGVMFANVVYLPIGNKIKLRGKEQISEMELMLEGILALQAGENPQLIRKKLASFVHEKNADKQSSGEAGAVLAEER</sequence>
<dbReference type="Proteomes" id="UP001527202">
    <property type="component" value="Unassembled WGS sequence"/>
</dbReference>
<dbReference type="Proteomes" id="UP000288943">
    <property type="component" value="Chromosome"/>
</dbReference>
<evidence type="ECO:0000256" key="1">
    <source>
        <dbReference type="ARBA" id="ARBA00004651"/>
    </source>
</evidence>
<dbReference type="GO" id="GO:0006935">
    <property type="term" value="P:chemotaxis"/>
    <property type="evidence" value="ECO:0007669"/>
    <property type="project" value="UniProtKB-KW"/>
</dbReference>
<reference evidence="16 17" key="1">
    <citation type="submission" date="2018-01" db="EMBL/GenBank/DDBJ databases">
        <title>The whole genome sequencing and assembly of Paenibacillus chitinolyticus KCCM 41400 strain.</title>
        <authorList>
            <person name="Kim J.-Y."/>
            <person name="Park M.-K."/>
            <person name="Lee Y.-J."/>
            <person name="Yi H."/>
            <person name="Bahn Y.-S."/>
            <person name="Kim J.F."/>
            <person name="Lee D.-W."/>
        </authorList>
    </citation>
    <scope>NUCLEOTIDE SEQUENCE [LARGE SCALE GENOMIC DNA]</scope>
    <source>
        <strain evidence="16 17">KCCM 41400</strain>
    </source>
</reference>
<evidence type="ECO:0000256" key="3">
    <source>
        <dbReference type="ARBA" id="ARBA00022448"/>
    </source>
</evidence>
<protein>
    <submittedName>
        <fullName evidence="15">Flagellar motor protein</fullName>
    </submittedName>
    <submittedName>
        <fullName evidence="16">Motility protein A</fullName>
    </submittedName>
</protein>
<evidence type="ECO:0000313" key="16">
    <source>
        <dbReference type="EMBL" id="QAV16687.1"/>
    </source>
</evidence>
<evidence type="ECO:0000256" key="7">
    <source>
        <dbReference type="ARBA" id="ARBA00022779"/>
    </source>
</evidence>
<dbReference type="RefSeq" id="WP_042233739.1">
    <property type="nucleotide sequence ID" value="NZ_CP026520.1"/>
</dbReference>
<evidence type="ECO:0000256" key="10">
    <source>
        <dbReference type="ARBA" id="ARBA00023065"/>
    </source>
</evidence>
<feature type="transmembrane region" description="Helical" evidence="12">
    <location>
        <begin position="34"/>
        <end position="54"/>
    </location>
</feature>
<dbReference type="GO" id="GO:0071978">
    <property type="term" value="P:bacterial-type flagellum-dependent swarming motility"/>
    <property type="evidence" value="ECO:0007669"/>
    <property type="project" value="InterPro"/>
</dbReference>
<dbReference type="OrthoDB" id="9806929at2"/>
<proteinExistence type="inferred from homology"/>
<keyword evidence="5" id="KW-0145">Chemotaxis</keyword>
<comment type="similarity">
    <text evidence="2">Belongs to the MotA family.</text>
</comment>
<dbReference type="GeneID" id="95373749"/>
<keyword evidence="4" id="KW-1003">Cell membrane</keyword>
<feature type="transmembrane region" description="Helical" evidence="12">
    <location>
        <begin position="181"/>
        <end position="203"/>
    </location>
</feature>
<feature type="domain" description="Motility protein A N-terminal" evidence="14">
    <location>
        <begin position="7"/>
        <end position="88"/>
    </location>
</feature>
<accession>A0A410WQX2</accession>
<evidence type="ECO:0000256" key="5">
    <source>
        <dbReference type="ARBA" id="ARBA00022500"/>
    </source>
</evidence>
<name>A0A410WQX2_9BACL</name>
<dbReference type="InterPro" id="IPR046786">
    <property type="entry name" value="MotA_N"/>
</dbReference>
<dbReference type="Pfam" id="PF20560">
    <property type="entry name" value="MotA_N"/>
    <property type="match status" value="1"/>
</dbReference>
<feature type="domain" description="MotA/TolQ/ExbB proton channel" evidence="13">
    <location>
        <begin position="101"/>
        <end position="219"/>
    </location>
</feature>
<keyword evidence="6 12" id="KW-0812">Transmembrane</keyword>
<dbReference type="PROSITE" id="PS01307">
    <property type="entry name" value="MOTA"/>
    <property type="match status" value="1"/>
</dbReference>
<evidence type="ECO:0000256" key="12">
    <source>
        <dbReference type="SAM" id="Phobius"/>
    </source>
</evidence>
<dbReference type="InterPro" id="IPR047055">
    <property type="entry name" value="MotA-like"/>
</dbReference>
<evidence type="ECO:0000259" key="14">
    <source>
        <dbReference type="Pfam" id="PF20560"/>
    </source>
</evidence>
<gene>
    <name evidence="15" type="ORF">M5X16_09565</name>
    <name evidence="16" type="ORF">PC41400_02830</name>
</gene>
<dbReference type="InterPro" id="IPR002898">
    <property type="entry name" value="MotA_ExbB_proton_chnl"/>
</dbReference>
<evidence type="ECO:0000313" key="18">
    <source>
        <dbReference type="Proteomes" id="UP001527202"/>
    </source>
</evidence>